<comment type="caution">
    <text evidence="1">The sequence shown here is derived from an EMBL/GenBank/DDBJ whole genome shotgun (WGS) entry which is preliminary data.</text>
</comment>
<sequence>MNAGLLQRVSIWIGLAFIPLFIVGLLTAGWLPPPSPNTTAADVARMYAEDRGRIRTGIWILTAASPLLAFYGAALTYHIRQTLGSTVLATAQSLVAACLILEFIFPQLIWQAAAFRGDRDPALVLLFHDLGWLLYMGVVGTAMVQMVICAVVIFADQRPEPLIPRWVAYLCLWSAIGVLGGSFCVFTQTGPVAWNGVIAFWLLAVSFNTWMVTMSITMIAATRRPDKGAVLV</sequence>
<accession>A0A1X0DJ34</accession>
<proteinExistence type="predicted"/>
<dbReference type="Proteomes" id="UP000192801">
    <property type="component" value="Unassembled WGS sequence"/>
</dbReference>
<dbReference type="EMBL" id="MVHS01000008">
    <property type="protein sequence ID" value="ORA72355.1"/>
    <property type="molecule type" value="Genomic_DNA"/>
</dbReference>
<dbReference type="AlphaFoldDB" id="A0A1X0DJ34"/>
<organism evidence="1 2">
    <name type="scientific">Mycolicibacterium insubricum</name>
    <dbReference type="NCBI Taxonomy" id="444597"/>
    <lineage>
        <taxon>Bacteria</taxon>
        <taxon>Bacillati</taxon>
        <taxon>Actinomycetota</taxon>
        <taxon>Actinomycetes</taxon>
        <taxon>Mycobacteriales</taxon>
        <taxon>Mycobacteriaceae</taxon>
        <taxon>Mycolicibacterium</taxon>
    </lineage>
</organism>
<evidence type="ECO:0000313" key="1">
    <source>
        <dbReference type="EMBL" id="ORA72355.1"/>
    </source>
</evidence>
<evidence type="ECO:0000313" key="2">
    <source>
        <dbReference type="Proteomes" id="UP000192801"/>
    </source>
</evidence>
<dbReference type="RefSeq" id="WP_163787898.1">
    <property type="nucleotide sequence ID" value="NZ_AP022618.1"/>
</dbReference>
<dbReference type="STRING" id="444597.BST26_05415"/>
<keyword evidence="2" id="KW-1185">Reference proteome</keyword>
<gene>
    <name evidence="1" type="ORF">BST26_05415</name>
</gene>
<name>A0A1X0DJ34_9MYCO</name>
<protein>
    <submittedName>
        <fullName evidence="1">Uncharacterized protein</fullName>
    </submittedName>
</protein>
<reference evidence="1 2" key="1">
    <citation type="submission" date="2016-12" db="EMBL/GenBank/DDBJ databases">
        <title>The new phylogeny of genus Mycobacterium.</title>
        <authorList>
            <person name="Tortoli E."/>
            <person name="Trovato A."/>
            <person name="Cirillo D.M."/>
        </authorList>
    </citation>
    <scope>NUCLEOTIDE SEQUENCE [LARGE SCALE GENOMIC DNA]</scope>
    <source>
        <strain evidence="1 2">DSM 45130</strain>
    </source>
</reference>